<dbReference type="OrthoDB" id="3268595at2"/>
<evidence type="ECO:0000313" key="3">
    <source>
        <dbReference type="Proteomes" id="UP000292235"/>
    </source>
</evidence>
<feature type="compositionally biased region" description="Low complexity" evidence="1">
    <location>
        <begin position="293"/>
        <end position="302"/>
    </location>
</feature>
<feature type="region of interest" description="Disordered" evidence="1">
    <location>
        <begin position="269"/>
        <end position="302"/>
    </location>
</feature>
<dbReference type="RefSeq" id="WP_131097800.1">
    <property type="nucleotide sequence ID" value="NZ_CP036455.1"/>
</dbReference>
<keyword evidence="3" id="KW-1185">Reference proteome</keyword>
<organism evidence="2 3">
    <name type="scientific">Streptomonospora litoralis</name>
    <dbReference type="NCBI Taxonomy" id="2498135"/>
    <lineage>
        <taxon>Bacteria</taxon>
        <taxon>Bacillati</taxon>
        <taxon>Actinomycetota</taxon>
        <taxon>Actinomycetes</taxon>
        <taxon>Streptosporangiales</taxon>
        <taxon>Nocardiopsidaceae</taxon>
        <taxon>Streptomonospora</taxon>
    </lineage>
</organism>
<name>A0A4V0ZJG8_9ACTN</name>
<dbReference type="KEGG" id="strr:EKD16_08190"/>
<evidence type="ECO:0000313" key="2">
    <source>
        <dbReference type="EMBL" id="QBI53432.1"/>
    </source>
</evidence>
<reference evidence="2 3" key="1">
    <citation type="submission" date="2019-02" db="EMBL/GenBank/DDBJ databases">
        <authorList>
            <person name="Khodamoradi S."/>
            <person name="Hahnke R.L."/>
            <person name="Kaempfer P."/>
            <person name="Schumann P."/>
            <person name="Rohde M."/>
            <person name="Steinert M."/>
            <person name="Luzhetskyy A."/>
            <person name="Wink J."/>
            <person name="Ruckert C."/>
        </authorList>
    </citation>
    <scope>NUCLEOTIDE SEQUENCE [LARGE SCALE GENOMIC DNA]</scope>
    <source>
        <strain evidence="2 3">M2</strain>
    </source>
</reference>
<dbReference type="Pfam" id="PF25310">
    <property type="entry name" value="VG15"/>
    <property type="match status" value="1"/>
</dbReference>
<evidence type="ECO:0000256" key="1">
    <source>
        <dbReference type="SAM" id="MobiDB-lite"/>
    </source>
</evidence>
<proteinExistence type="predicted"/>
<protein>
    <submittedName>
        <fullName evidence="2">Uncharacterized protein</fullName>
    </submittedName>
</protein>
<dbReference type="Proteomes" id="UP000292235">
    <property type="component" value="Chromosome"/>
</dbReference>
<gene>
    <name evidence="2" type="ORF">EKD16_08190</name>
</gene>
<sequence>MGAAEQRALIEAQGRRTHQLREDLLALVRQEFASLSSYRDADARRWVEQIVPSVTGAQRDMAGQVLTYLLELLADMLGRRVEPPQEALPAQLPQDLRGVDMAEVYLRPFHTIWTALSRGAPLDKAVEQGMSRAEKIAATDLQMAKVYTAQAVMAGVDAVTGYRRVPRGAETCALCLIASTQRYHREELLPIHPGCDCGVAPLTGDDDPGQVIDEELLEATHDAVEAAFGREAVDRGGRERDYRRLIVTREHGEYGPTLTVADQQFTDADQLGLSPDRPAPTRVNAREGDEQEPPAAAPDAGGDLAAVEERLRTGLAEALGTQVQVDLAGLDAENAADIARALVDMAQRYPDVDVTEVSSAGPDGMRHSTSHAEAWYDSASLHFNTASFGDRQTALENAADEPASGWTFPGGAGPYSVAVHEFAHLLDDQGLDGRWMEATGPFDAPLQQQYLQYLLDRGVDIHDEDAIAEFVEQQIGQYGATDFGELVAESFTDYIVNGDDAYELSVLIAERLHRAWEEGT</sequence>
<dbReference type="EMBL" id="CP036455">
    <property type="protein sequence ID" value="QBI53432.1"/>
    <property type="molecule type" value="Genomic_DNA"/>
</dbReference>
<dbReference type="InterPro" id="IPR057369">
    <property type="entry name" value="VG15"/>
</dbReference>
<dbReference type="AlphaFoldDB" id="A0A4V0ZJG8"/>
<accession>A0A4V0ZJG8</accession>